<gene>
    <name evidence="1" type="ORF">GBM96_07070</name>
</gene>
<protein>
    <submittedName>
        <fullName evidence="1">Uncharacterized protein</fullName>
    </submittedName>
</protein>
<proteinExistence type="predicted"/>
<evidence type="ECO:0000313" key="1">
    <source>
        <dbReference type="EMBL" id="KAB7651047.1"/>
    </source>
</evidence>
<name>A0AAI9WMZ0_9BURK</name>
<organism evidence="1 2">
    <name type="scientific">Sutterella seckii</name>
    <dbReference type="NCBI Taxonomy" id="1944635"/>
    <lineage>
        <taxon>Bacteria</taxon>
        <taxon>Pseudomonadati</taxon>
        <taxon>Pseudomonadota</taxon>
        <taxon>Betaproteobacteria</taxon>
        <taxon>Burkholderiales</taxon>
        <taxon>Sutterellaceae</taxon>
        <taxon>Sutterella</taxon>
    </lineage>
</organism>
<reference evidence="1 2" key="1">
    <citation type="submission" date="2019-10" db="EMBL/GenBank/DDBJ databases">
        <title>Genome diversity of Sutterella seckii.</title>
        <authorList>
            <person name="Chaplin A.V."/>
            <person name="Sokolova S.R."/>
            <person name="Mosin K.A."/>
            <person name="Ivanova E.L."/>
            <person name="Kochetkova T.O."/>
            <person name="Goltsov A.Y."/>
            <person name="Trofimov D.Y."/>
            <person name="Efimov B.A."/>
        </authorList>
    </citation>
    <scope>NUCLEOTIDE SEQUENCE [LARGE SCALE GENOMIC DNA]</scope>
    <source>
        <strain evidence="1 2">ASD3426</strain>
    </source>
</reference>
<comment type="caution">
    <text evidence="1">The sequence shown here is derived from an EMBL/GenBank/DDBJ whole genome shotgun (WGS) entry which is preliminary data.</text>
</comment>
<dbReference type="AlphaFoldDB" id="A0AAI9WMZ0"/>
<sequence length="605" mass="67449">MKTEQILRQWKDAGYVVPLIEEDAPRFALWDLADGIADFFRREGNALFAESNEIEATMQAQLIAGVLAKLSREGLMQDFKKALDEKNDRECRRLMVFAYRNEAKDFSDMELSDAFSPSAGFKADIPYRLRMGRPLGSSERNVREKMALLEKIKTVRLTKGGKIVIGNAAELASRIQIGEDLKAAIFAEEQSWPEQLDDPENLKKFLASLRATFYRAHQEPLMYPQFSEEFDRARAVGCLLIQQSLSNSLAPGTDEEAQDAKRVGCRLLEVLRHEFSAAERPSGLKGVRKIEDLSPRLLLEDAPAGQNPSFEACFVRRLMEYSEAGWQIPESLLDEASRAPLVHAFMETWHSHPEWIGASYAADSAVAAAAKLSEAGLLKEAMTMADFGGYQTLPTLIFIAARRSDANPEALPFLSLDENPNVWINFAHEEAPLNALPDVLTHPAYDAWLEAQKVVMIDAAAVFLDGPHVEEMTGKDLAARILLAWSPEEYDNPGIASEMLNSVANASAQIDWQRYEPGRNGMPLEVLGPELLKAMRIAVSQGGMGLPIFMNSPHERERALAIADRLEEIGEARIAAELREVSSRMAPMHFNEQKKKRVGHGRSTP</sequence>
<dbReference type="Proteomes" id="UP000469462">
    <property type="component" value="Unassembled WGS sequence"/>
</dbReference>
<accession>A0AAI9WMZ0</accession>
<dbReference type="EMBL" id="WEHW01000022">
    <property type="protein sequence ID" value="KAB7651047.1"/>
    <property type="molecule type" value="Genomic_DNA"/>
</dbReference>
<dbReference type="RefSeq" id="WP_152157035.1">
    <property type="nucleotide sequence ID" value="NZ_WEHW01000022.1"/>
</dbReference>
<evidence type="ECO:0000313" key="2">
    <source>
        <dbReference type="Proteomes" id="UP000469462"/>
    </source>
</evidence>
<keyword evidence="2" id="KW-1185">Reference proteome</keyword>